<reference evidence="1 2" key="1">
    <citation type="submission" date="2023-10" db="EMBL/GenBank/DDBJ databases">
        <title>Sorlinia euscelidii gen. nov., sp. nov., an acetic acid bacteria isolated from the gut of Euscelidius variegatus emitter.</title>
        <authorList>
            <person name="Michoud G."/>
            <person name="Marasco R."/>
            <person name="Seferji K."/>
            <person name="Gonella E."/>
            <person name="Garuglieri E."/>
            <person name="Alma A."/>
            <person name="Mapelli F."/>
            <person name="Borin S."/>
            <person name="Daffonchio D."/>
            <person name="Crotti E."/>
        </authorList>
    </citation>
    <scope>NUCLEOTIDE SEQUENCE [LARGE SCALE GENOMIC DNA]</scope>
    <source>
        <strain evidence="1 2">EV16P</strain>
    </source>
</reference>
<proteinExistence type="predicted"/>
<protein>
    <submittedName>
        <fullName evidence="1">Uncharacterized protein</fullName>
    </submittedName>
</protein>
<name>A0ABU7U2N0_9PROT</name>
<gene>
    <name evidence="1" type="ORF">DOFOFD_05690</name>
</gene>
<evidence type="ECO:0000313" key="1">
    <source>
        <dbReference type="EMBL" id="MEE8658498.1"/>
    </source>
</evidence>
<evidence type="ECO:0000313" key="2">
    <source>
        <dbReference type="Proteomes" id="UP001312908"/>
    </source>
</evidence>
<dbReference type="Proteomes" id="UP001312908">
    <property type="component" value="Unassembled WGS sequence"/>
</dbReference>
<keyword evidence="2" id="KW-1185">Reference proteome</keyword>
<organism evidence="1 2">
    <name type="scientific">Sorlinia euscelidii</name>
    <dbReference type="NCBI Taxonomy" id="3081148"/>
    <lineage>
        <taxon>Bacteria</taxon>
        <taxon>Pseudomonadati</taxon>
        <taxon>Pseudomonadota</taxon>
        <taxon>Alphaproteobacteria</taxon>
        <taxon>Acetobacterales</taxon>
        <taxon>Acetobacteraceae</taxon>
        <taxon>Sorlinia</taxon>
    </lineage>
</organism>
<accession>A0ABU7U2N0</accession>
<dbReference type="EMBL" id="JAWJZY010000002">
    <property type="protein sequence ID" value="MEE8658498.1"/>
    <property type="molecule type" value="Genomic_DNA"/>
</dbReference>
<comment type="caution">
    <text evidence="1">The sequence shown here is derived from an EMBL/GenBank/DDBJ whole genome shotgun (WGS) entry which is preliminary data.</text>
</comment>
<sequence length="69" mass="7691">MHMKFIWIASMFFEGAASVFNDHTCSAIDPFVSSAHSDMTTDLEAVNNDRKRVEALFSLSQVEKHLNGG</sequence>